<organism evidence="1 2">
    <name type="scientific">Aphis craccivora</name>
    <name type="common">Cowpea aphid</name>
    <dbReference type="NCBI Taxonomy" id="307492"/>
    <lineage>
        <taxon>Eukaryota</taxon>
        <taxon>Metazoa</taxon>
        <taxon>Ecdysozoa</taxon>
        <taxon>Arthropoda</taxon>
        <taxon>Hexapoda</taxon>
        <taxon>Insecta</taxon>
        <taxon>Pterygota</taxon>
        <taxon>Neoptera</taxon>
        <taxon>Paraneoptera</taxon>
        <taxon>Hemiptera</taxon>
        <taxon>Sternorrhyncha</taxon>
        <taxon>Aphidomorpha</taxon>
        <taxon>Aphidoidea</taxon>
        <taxon>Aphididae</taxon>
        <taxon>Aphidini</taxon>
        <taxon>Aphis</taxon>
        <taxon>Aphis</taxon>
    </lineage>
</organism>
<proteinExistence type="predicted"/>
<gene>
    <name evidence="1" type="ORF">FWK35_00037277</name>
</gene>
<evidence type="ECO:0000313" key="1">
    <source>
        <dbReference type="EMBL" id="KAF0758742.1"/>
    </source>
</evidence>
<name>A0A6G0YME6_APHCR</name>
<sequence>MGPIEQSQMYVSYFGYHMPIITTIPIKQNDNQSLE</sequence>
<protein>
    <submittedName>
        <fullName evidence="1">Uncharacterized protein</fullName>
    </submittedName>
</protein>
<comment type="caution">
    <text evidence="1">The sequence shown here is derived from an EMBL/GenBank/DDBJ whole genome shotgun (WGS) entry which is preliminary data.</text>
</comment>
<evidence type="ECO:0000313" key="2">
    <source>
        <dbReference type="Proteomes" id="UP000478052"/>
    </source>
</evidence>
<dbReference type="AlphaFoldDB" id="A0A6G0YME6"/>
<dbReference type="EMBL" id="VUJU01003216">
    <property type="protein sequence ID" value="KAF0758742.1"/>
    <property type="molecule type" value="Genomic_DNA"/>
</dbReference>
<dbReference type="Proteomes" id="UP000478052">
    <property type="component" value="Unassembled WGS sequence"/>
</dbReference>
<keyword evidence="2" id="KW-1185">Reference proteome</keyword>
<reference evidence="1 2" key="1">
    <citation type="submission" date="2019-08" db="EMBL/GenBank/DDBJ databases">
        <title>Whole genome of Aphis craccivora.</title>
        <authorList>
            <person name="Voronova N.V."/>
            <person name="Shulinski R.S."/>
            <person name="Bandarenka Y.V."/>
            <person name="Zhorov D.G."/>
            <person name="Warner D."/>
        </authorList>
    </citation>
    <scope>NUCLEOTIDE SEQUENCE [LARGE SCALE GENOMIC DNA]</scope>
    <source>
        <strain evidence="1">180601</strain>
        <tissue evidence="1">Whole Body</tissue>
    </source>
</reference>
<accession>A0A6G0YME6</accession>